<name>A0AAW2J553_9LAMI</name>
<reference evidence="1" key="1">
    <citation type="submission" date="2020-06" db="EMBL/GenBank/DDBJ databases">
        <authorList>
            <person name="Li T."/>
            <person name="Hu X."/>
            <person name="Zhang T."/>
            <person name="Song X."/>
            <person name="Zhang H."/>
            <person name="Dai N."/>
            <person name="Sheng W."/>
            <person name="Hou X."/>
            <person name="Wei L."/>
        </authorList>
    </citation>
    <scope>NUCLEOTIDE SEQUENCE</scope>
    <source>
        <strain evidence="1">G01</strain>
        <tissue evidence="1">Leaf</tissue>
    </source>
</reference>
<organism evidence="1">
    <name type="scientific">Sesamum angustifolium</name>
    <dbReference type="NCBI Taxonomy" id="2727405"/>
    <lineage>
        <taxon>Eukaryota</taxon>
        <taxon>Viridiplantae</taxon>
        <taxon>Streptophyta</taxon>
        <taxon>Embryophyta</taxon>
        <taxon>Tracheophyta</taxon>
        <taxon>Spermatophyta</taxon>
        <taxon>Magnoliopsida</taxon>
        <taxon>eudicotyledons</taxon>
        <taxon>Gunneridae</taxon>
        <taxon>Pentapetalae</taxon>
        <taxon>asterids</taxon>
        <taxon>lamiids</taxon>
        <taxon>Lamiales</taxon>
        <taxon>Pedaliaceae</taxon>
        <taxon>Sesamum</taxon>
    </lineage>
</organism>
<gene>
    <name evidence="1" type="ORF">Sangu_2609500</name>
</gene>
<proteinExistence type="predicted"/>
<accession>A0AAW2J553</accession>
<reference evidence="1" key="2">
    <citation type="journal article" date="2024" name="Plant">
        <title>Genomic evolution and insights into agronomic trait innovations of Sesamum species.</title>
        <authorList>
            <person name="Miao H."/>
            <person name="Wang L."/>
            <person name="Qu L."/>
            <person name="Liu H."/>
            <person name="Sun Y."/>
            <person name="Le M."/>
            <person name="Wang Q."/>
            <person name="Wei S."/>
            <person name="Zheng Y."/>
            <person name="Lin W."/>
            <person name="Duan Y."/>
            <person name="Cao H."/>
            <person name="Xiong S."/>
            <person name="Wang X."/>
            <person name="Wei L."/>
            <person name="Li C."/>
            <person name="Ma Q."/>
            <person name="Ju M."/>
            <person name="Zhao R."/>
            <person name="Li G."/>
            <person name="Mu C."/>
            <person name="Tian Q."/>
            <person name="Mei H."/>
            <person name="Zhang T."/>
            <person name="Gao T."/>
            <person name="Zhang H."/>
        </authorList>
    </citation>
    <scope>NUCLEOTIDE SEQUENCE</scope>
    <source>
        <strain evidence="1">G01</strain>
    </source>
</reference>
<protein>
    <submittedName>
        <fullName evidence="1">Uncharacterized protein</fullName>
    </submittedName>
</protein>
<dbReference type="AlphaFoldDB" id="A0AAW2J553"/>
<comment type="caution">
    <text evidence="1">The sequence shown here is derived from an EMBL/GenBank/DDBJ whole genome shotgun (WGS) entry which is preliminary data.</text>
</comment>
<evidence type="ECO:0000313" key="1">
    <source>
        <dbReference type="EMBL" id="KAL0289626.1"/>
    </source>
</evidence>
<sequence length="80" mass="9117">MPSSVNPNRLLLSNPDEQFTSLIVELQQQLRDSLDEMEELHNDLSKSGIEGRRVGWQELDSPTGDRALKAEHEVEVEQCQ</sequence>
<dbReference type="EMBL" id="JACGWK010001391">
    <property type="protein sequence ID" value="KAL0289626.1"/>
    <property type="molecule type" value="Genomic_DNA"/>
</dbReference>